<evidence type="ECO:0000313" key="3">
    <source>
        <dbReference type="Proteomes" id="UP000789405"/>
    </source>
</evidence>
<reference evidence="2" key="1">
    <citation type="submission" date="2021-06" db="EMBL/GenBank/DDBJ databases">
        <authorList>
            <person name="Kallberg Y."/>
            <person name="Tangrot J."/>
            <person name="Rosling A."/>
        </authorList>
    </citation>
    <scope>NUCLEOTIDE SEQUENCE</scope>
    <source>
        <strain evidence="2">MA453B</strain>
    </source>
</reference>
<dbReference type="EMBL" id="CAJVPY010013251">
    <property type="protein sequence ID" value="CAG8739427.1"/>
    <property type="molecule type" value="Genomic_DNA"/>
</dbReference>
<feature type="compositionally biased region" description="Polar residues" evidence="1">
    <location>
        <begin position="15"/>
        <end position="41"/>
    </location>
</feature>
<keyword evidence="3" id="KW-1185">Reference proteome</keyword>
<accession>A0A9N9IKE5</accession>
<comment type="caution">
    <text evidence="2">The sequence shown here is derived from an EMBL/GenBank/DDBJ whole genome shotgun (WGS) entry which is preliminary data.</text>
</comment>
<dbReference type="Proteomes" id="UP000789405">
    <property type="component" value="Unassembled WGS sequence"/>
</dbReference>
<gene>
    <name evidence="2" type="ORF">DERYTH_LOCUS15867</name>
</gene>
<organism evidence="2 3">
    <name type="scientific">Dentiscutata erythropus</name>
    <dbReference type="NCBI Taxonomy" id="1348616"/>
    <lineage>
        <taxon>Eukaryota</taxon>
        <taxon>Fungi</taxon>
        <taxon>Fungi incertae sedis</taxon>
        <taxon>Mucoromycota</taxon>
        <taxon>Glomeromycotina</taxon>
        <taxon>Glomeromycetes</taxon>
        <taxon>Diversisporales</taxon>
        <taxon>Gigasporaceae</taxon>
        <taxon>Dentiscutata</taxon>
    </lineage>
</organism>
<evidence type="ECO:0000313" key="2">
    <source>
        <dbReference type="EMBL" id="CAG8739427.1"/>
    </source>
</evidence>
<dbReference type="AlphaFoldDB" id="A0A9N9IKE5"/>
<sequence>MDNYFNQLEQVNWNNAISQPAENQSAGNDQAPNISPITVSSVIEAKEDPPQGNYPPTPILNCKFENITLPGELGTPGIFATKPDSNSQEI</sequence>
<feature type="region of interest" description="Disordered" evidence="1">
    <location>
        <begin position="15"/>
        <end position="58"/>
    </location>
</feature>
<protein>
    <submittedName>
        <fullName evidence="2">20791_t:CDS:1</fullName>
    </submittedName>
</protein>
<evidence type="ECO:0000256" key="1">
    <source>
        <dbReference type="SAM" id="MobiDB-lite"/>
    </source>
</evidence>
<name>A0A9N9IKE5_9GLOM</name>
<proteinExistence type="predicted"/>